<feature type="transmembrane region" description="Helical" evidence="11">
    <location>
        <begin position="183"/>
        <end position="204"/>
    </location>
</feature>
<dbReference type="FunCoup" id="A5DEQ5">
    <property type="interactions" value="21"/>
</dbReference>
<feature type="compositionally biased region" description="Acidic residues" evidence="10">
    <location>
        <begin position="526"/>
        <end position="550"/>
    </location>
</feature>
<gene>
    <name evidence="13" type="ORF">PGUG_01756</name>
</gene>
<keyword evidence="7" id="KW-0560">Oxidoreductase</keyword>
<feature type="domain" description="Ferric oxidoreductase" evidence="12">
    <location>
        <begin position="148"/>
        <end position="260"/>
    </location>
</feature>
<dbReference type="SFLD" id="SFLDF00463">
    <property type="entry name" value="AIM14"/>
    <property type="match status" value="1"/>
</dbReference>
<keyword evidence="5" id="KW-0249">Electron transport</keyword>
<dbReference type="InterPro" id="IPR039261">
    <property type="entry name" value="FNR_nucleotide-bd"/>
</dbReference>
<evidence type="ECO:0000256" key="3">
    <source>
        <dbReference type="ARBA" id="ARBA00022692"/>
    </source>
</evidence>
<dbReference type="PANTHER" id="PTHR11972">
    <property type="entry name" value="NADPH OXIDASE"/>
    <property type="match status" value="1"/>
</dbReference>
<dbReference type="GO" id="GO:0000293">
    <property type="term" value="F:ferric-chelate reductase activity"/>
    <property type="evidence" value="ECO:0007669"/>
    <property type="project" value="TreeGrafter"/>
</dbReference>
<dbReference type="EMBL" id="CH408156">
    <property type="protein sequence ID" value="EDK37658.2"/>
    <property type="molecule type" value="Genomic_DNA"/>
</dbReference>
<keyword evidence="8" id="KW-0813">Transport</keyword>
<name>A5DEQ5_PICGU</name>
<comment type="subcellular location">
    <subcellularLocation>
        <location evidence="1">Membrane</location>
        <topology evidence="1">Multi-pass membrane protein</topology>
    </subcellularLocation>
</comment>
<dbReference type="OMA" id="LLPIHKW"/>
<dbReference type="SFLD" id="SFLDS00052">
    <property type="entry name" value="Ferric_Reductase_Domain"/>
    <property type="match status" value="1"/>
</dbReference>
<dbReference type="OrthoDB" id="10006946at2759"/>
<keyword evidence="4" id="KW-0274">FAD</keyword>
<dbReference type="GO" id="GO:0005886">
    <property type="term" value="C:plasma membrane"/>
    <property type="evidence" value="ECO:0007669"/>
    <property type="project" value="TreeGrafter"/>
</dbReference>
<keyword evidence="2" id="KW-0285">Flavoprotein</keyword>
<evidence type="ECO:0000256" key="10">
    <source>
        <dbReference type="SAM" id="MobiDB-lite"/>
    </source>
</evidence>
<reference evidence="13 14" key="1">
    <citation type="journal article" date="2009" name="Nature">
        <title>Evolution of pathogenicity and sexual reproduction in eight Candida genomes.</title>
        <authorList>
            <person name="Butler G."/>
            <person name="Rasmussen M.D."/>
            <person name="Lin M.F."/>
            <person name="Santos M.A."/>
            <person name="Sakthikumar S."/>
            <person name="Munro C.A."/>
            <person name="Rheinbay E."/>
            <person name="Grabherr M."/>
            <person name="Forche A."/>
            <person name="Reedy J.L."/>
            <person name="Agrafioti I."/>
            <person name="Arnaud M.B."/>
            <person name="Bates S."/>
            <person name="Brown A.J."/>
            <person name="Brunke S."/>
            <person name="Costanzo M.C."/>
            <person name="Fitzpatrick D.A."/>
            <person name="de Groot P.W."/>
            <person name="Harris D."/>
            <person name="Hoyer L.L."/>
            <person name="Hube B."/>
            <person name="Klis F.M."/>
            <person name="Kodira C."/>
            <person name="Lennard N."/>
            <person name="Logue M.E."/>
            <person name="Martin R."/>
            <person name="Neiman A.M."/>
            <person name="Nikolaou E."/>
            <person name="Quail M.A."/>
            <person name="Quinn J."/>
            <person name="Santos M.C."/>
            <person name="Schmitzberger F.F."/>
            <person name="Sherlock G."/>
            <person name="Shah P."/>
            <person name="Silverstein K.A."/>
            <person name="Skrzypek M.S."/>
            <person name="Soll D."/>
            <person name="Staggs R."/>
            <person name="Stansfield I."/>
            <person name="Stumpf M.P."/>
            <person name="Sudbery P.E."/>
            <person name="Srikantha T."/>
            <person name="Zeng Q."/>
            <person name="Berman J."/>
            <person name="Berriman M."/>
            <person name="Heitman J."/>
            <person name="Gow N.A."/>
            <person name="Lorenz M.C."/>
            <person name="Birren B.W."/>
            <person name="Kellis M."/>
            <person name="Cuomo C.A."/>
        </authorList>
    </citation>
    <scope>NUCLEOTIDE SEQUENCE [LARGE SCALE GENOMIC DNA]</scope>
    <source>
        <strain evidence="14">ATCC 6260 / CBS 566 / DSM 6381 / JCM 1539 / NBRC 10279 / NRRL Y-324</strain>
    </source>
</reference>
<dbReference type="KEGG" id="pgu:PGUG_01756"/>
<dbReference type="VEuPathDB" id="FungiDB:PGUG_01756"/>
<dbReference type="Proteomes" id="UP000001997">
    <property type="component" value="Unassembled WGS sequence"/>
</dbReference>
<evidence type="ECO:0000256" key="4">
    <source>
        <dbReference type="ARBA" id="ARBA00022827"/>
    </source>
</evidence>
<keyword evidence="8" id="KW-0406">Ion transport</keyword>
<keyword evidence="9 11" id="KW-0472">Membrane</keyword>
<evidence type="ECO:0000313" key="14">
    <source>
        <dbReference type="Proteomes" id="UP000001997"/>
    </source>
</evidence>
<dbReference type="SFLD" id="SFLDG01168">
    <property type="entry name" value="Ferric_reductase_subgroup_(FRE"/>
    <property type="match status" value="1"/>
</dbReference>
<dbReference type="SUPFAM" id="SSF52343">
    <property type="entry name" value="Ferredoxin reductase-like, C-terminal NADP-linked domain"/>
    <property type="match status" value="1"/>
</dbReference>
<dbReference type="InterPro" id="IPR013130">
    <property type="entry name" value="Fe3_Rdtase_TM_dom"/>
</dbReference>
<sequence>MRVAQFTKSFYNLIDFEFHYPDQKSPQYKDYRQNTTDKYGAITTGFLVAFLLFIPFANTLIRHGYFRGRSRHLFRGFSSWINRFIPRDHQGRTLTWVGFVLESIRIGAFKLYLHGSTIVQVFFWLFVLSVLSLSELYHGDLIFLAKRLGRIATVCLPTVLFLTLRPSPLPNTLYLALLPIHKWLSRLIVLQTVLHVILYCGFFYRNHTWGKAIKPENLYGWAAFTGFIMMTITSLSSFRNRFYKVFFFEHYTWSWIIVITLQFHVRPTKATLYTACNIAILCSQIVYRLRASRTSQNSSEVQIIDVSPNMSLIEIPRKLIANAPTQPGAHIRCTDYHPNWLVRAFKQIVPNYHPYTLVSLPSDATQRLIVRKSNFKFKEKRRYIFTGAFEPHLLFVSTKPKKGQDNFLLSRLQVNAKRVLVIIGGSAISFALPLLRTMNYHGVPTKVVWVIRDYRDISILRHFDGFIHGDDFEIFVTRSENNSNRSSVHHSFTYDEENEEMPLLDQDEDDEHESGIEREDVNIEVGDMEETDDDEECTGLEVTEHEDDDGGSASSIHEDQGNTSLGRRTSYASTSEHFTPTLNHSASFSTRQAHSTYSETVKRLNIENKIYEGRPTINHKYYNWCINEGFTQCSGPVKDGSNVVCCRDLPRAHVPITDRKDVWVISAGPKALVNNVKVWANENGLNFHEEAFYV</sequence>
<evidence type="ECO:0000259" key="12">
    <source>
        <dbReference type="Pfam" id="PF01794"/>
    </source>
</evidence>
<feature type="compositionally biased region" description="Polar residues" evidence="10">
    <location>
        <begin position="561"/>
        <end position="570"/>
    </location>
</feature>
<feature type="transmembrane region" description="Helical" evidence="11">
    <location>
        <begin position="39"/>
        <end position="61"/>
    </location>
</feature>
<evidence type="ECO:0000256" key="1">
    <source>
        <dbReference type="ARBA" id="ARBA00004141"/>
    </source>
</evidence>
<dbReference type="CDD" id="cd06186">
    <property type="entry name" value="NOX_Duox_like_FAD_NADP"/>
    <property type="match status" value="1"/>
</dbReference>
<dbReference type="Pfam" id="PF01794">
    <property type="entry name" value="Ferric_reduct"/>
    <property type="match status" value="1"/>
</dbReference>
<dbReference type="AlphaFoldDB" id="A5DEQ5"/>
<dbReference type="GO" id="GO:0033215">
    <property type="term" value="P:reductive iron assimilation"/>
    <property type="evidence" value="ECO:0007669"/>
    <property type="project" value="TreeGrafter"/>
</dbReference>
<keyword evidence="6 11" id="KW-1133">Transmembrane helix</keyword>
<evidence type="ECO:0000256" key="2">
    <source>
        <dbReference type="ARBA" id="ARBA00022630"/>
    </source>
</evidence>
<proteinExistence type="predicted"/>
<dbReference type="GeneID" id="5127886"/>
<protein>
    <recommendedName>
        <fullName evidence="12">Ferric oxidoreductase domain-containing protein</fullName>
    </recommendedName>
</protein>
<evidence type="ECO:0000256" key="8">
    <source>
        <dbReference type="ARBA" id="ARBA00023065"/>
    </source>
</evidence>
<feature type="region of interest" description="Disordered" evidence="10">
    <location>
        <begin position="507"/>
        <end position="570"/>
    </location>
</feature>
<evidence type="ECO:0000256" key="11">
    <source>
        <dbReference type="SAM" id="Phobius"/>
    </source>
</evidence>
<evidence type="ECO:0000256" key="9">
    <source>
        <dbReference type="ARBA" id="ARBA00023136"/>
    </source>
</evidence>
<evidence type="ECO:0000256" key="5">
    <source>
        <dbReference type="ARBA" id="ARBA00022982"/>
    </source>
</evidence>
<dbReference type="InParanoid" id="A5DEQ5"/>
<feature type="transmembrane region" description="Helical" evidence="11">
    <location>
        <begin position="111"/>
        <end position="131"/>
    </location>
</feature>
<evidence type="ECO:0000256" key="6">
    <source>
        <dbReference type="ARBA" id="ARBA00022989"/>
    </source>
</evidence>
<feature type="transmembrane region" description="Helical" evidence="11">
    <location>
        <begin position="219"/>
        <end position="238"/>
    </location>
</feature>
<organism evidence="13 14">
    <name type="scientific">Meyerozyma guilliermondii (strain ATCC 6260 / CBS 566 / DSM 6381 / JCM 1539 / NBRC 10279 / NRRL Y-324)</name>
    <name type="common">Yeast</name>
    <name type="synonym">Candida guilliermondii</name>
    <dbReference type="NCBI Taxonomy" id="294746"/>
    <lineage>
        <taxon>Eukaryota</taxon>
        <taxon>Fungi</taxon>
        <taxon>Dikarya</taxon>
        <taxon>Ascomycota</taxon>
        <taxon>Saccharomycotina</taxon>
        <taxon>Pichiomycetes</taxon>
        <taxon>Debaryomycetaceae</taxon>
        <taxon>Meyerozyma</taxon>
    </lineage>
</organism>
<dbReference type="RefSeq" id="XP_001486085.2">
    <property type="nucleotide sequence ID" value="XM_001486035.1"/>
</dbReference>
<keyword evidence="3 11" id="KW-0812">Transmembrane</keyword>
<evidence type="ECO:0000313" key="13">
    <source>
        <dbReference type="EMBL" id="EDK37658.2"/>
    </source>
</evidence>
<evidence type="ECO:0000256" key="7">
    <source>
        <dbReference type="ARBA" id="ARBA00023002"/>
    </source>
</evidence>
<keyword evidence="14" id="KW-1185">Reference proteome</keyword>
<dbReference type="eggNOG" id="KOG0039">
    <property type="taxonomic scope" value="Eukaryota"/>
</dbReference>
<dbReference type="HOGENOM" id="CLU_025685_0_0_1"/>
<accession>A5DEQ5</accession>
<dbReference type="PANTHER" id="PTHR11972:SF178">
    <property type="entry name" value="FERRIC REDUCTASE TRANSMEMBRANE COMPONENT 8-RELATED"/>
    <property type="match status" value="1"/>
</dbReference>
<dbReference type="InterPro" id="IPR050369">
    <property type="entry name" value="RBOH/FRE"/>
</dbReference>